<dbReference type="EMBL" id="QGNW01000335">
    <property type="protein sequence ID" value="RVW76098.1"/>
    <property type="molecule type" value="Genomic_DNA"/>
</dbReference>
<reference evidence="2 3" key="1">
    <citation type="journal article" date="2018" name="PLoS Genet.">
        <title>Population sequencing reveals clonal diversity and ancestral inbreeding in the grapevine cultivar Chardonnay.</title>
        <authorList>
            <person name="Roach M.J."/>
            <person name="Johnson D.L."/>
            <person name="Bohlmann J."/>
            <person name="van Vuuren H.J."/>
            <person name="Jones S.J."/>
            <person name="Pretorius I.S."/>
            <person name="Schmidt S.A."/>
            <person name="Borneman A.R."/>
        </authorList>
    </citation>
    <scope>NUCLEOTIDE SEQUENCE [LARGE SCALE GENOMIC DNA]</scope>
    <source>
        <strain evidence="3">cv. Chardonnay</strain>
        <tissue evidence="2">Leaf</tissue>
    </source>
</reference>
<organism evidence="2 3">
    <name type="scientific">Vitis vinifera</name>
    <name type="common">Grape</name>
    <dbReference type="NCBI Taxonomy" id="29760"/>
    <lineage>
        <taxon>Eukaryota</taxon>
        <taxon>Viridiplantae</taxon>
        <taxon>Streptophyta</taxon>
        <taxon>Embryophyta</taxon>
        <taxon>Tracheophyta</taxon>
        <taxon>Spermatophyta</taxon>
        <taxon>Magnoliopsida</taxon>
        <taxon>eudicotyledons</taxon>
        <taxon>Gunneridae</taxon>
        <taxon>Pentapetalae</taxon>
        <taxon>rosids</taxon>
        <taxon>Vitales</taxon>
        <taxon>Vitaceae</taxon>
        <taxon>Viteae</taxon>
        <taxon>Vitis</taxon>
    </lineage>
</organism>
<sequence length="278" mass="31571">MPYPGLTLYMDLWGGVMHPRVYLDGPKMLREHLNYNLIKIDYQTDESEIDNPTDRSFLGKQCDGSSTATLIDNSLVQVQSEFSEDELLSVVIMKGGEALADTLLNELACRLVCSRGRYENDIQITVRPLVLPVHCRFNYTPAQLSELNWIKFHRSNGATREEGYQFLNVLICVFIIFESAWLMIFYGQNGRKVICGTQSGALLLYSWGHFKDCSDRFIDLSPNSVDALLKLDEDRVITGSENGLISLVGILPNRIIQPIAEHSEYPVERLGMFCLIFF</sequence>
<feature type="transmembrane region" description="Helical" evidence="1">
    <location>
        <begin position="166"/>
        <end position="186"/>
    </location>
</feature>
<protein>
    <submittedName>
        <fullName evidence="2">WD repeat-containing protein 55</fullName>
    </submittedName>
</protein>
<comment type="caution">
    <text evidence="2">The sequence shown here is derived from an EMBL/GenBank/DDBJ whole genome shotgun (WGS) entry which is preliminary data.</text>
</comment>
<dbReference type="AlphaFoldDB" id="A0A438GV81"/>
<evidence type="ECO:0000256" key="1">
    <source>
        <dbReference type="SAM" id="Phobius"/>
    </source>
</evidence>
<dbReference type="Proteomes" id="UP000288805">
    <property type="component" value="Unassembled WGS sequence"/>
</dbReference>
<evidence type="ECO:0000313" key="2">
    <source>
        <dbReference type="EMBL" id="RVW76098.1"/>
    </source>
</evidence>
<keyword evidence="1" id="KW-0472">Membrane</keyword>
<keyword evidence="1" id="KW-0812">Transmembrane</keyword>
<keyword evidence="1" id="KW-1133">Transmembrane helix</keyword>
<evidence type="ECO:0000313" key="3">
    <source>
        <dbReference type="Proteomes" id="UP000288805"/>
    </source>
</evidence>
<proteinExistence type="predicted"/>
<name>A0A438GV81_VITVI</name>
<accession>A0A438GV81</accession>
<gene>
    <name evidence="2" type="primary">WDR55_6</name>
    <name evidence="2" type="ORF">CK203_049159</name>
</gene>